<comment type="caution">
    <text evidence="2">The sequence shown here is derived from an EMBL/GenBank/DDBJ whole genome shotgun (WGS) entry which is preliminary data.</text>
</comment>
<dbReference type="Pfam" id="PF01116">
    <property type="entry name" value="F_bP_aldolase"/>
    <property type="match status" value="1"/>
</dbReference>
<dbReference type="GO" id="GO:0008270">
    <property type="term" value="F:zinc ion binding"/>
    <property type="evidence" value="ECO:0007669"/>
    <property type="project" value="InterPro"/>
</dbReference>
<dbReference type="InterPro" id="IPR050246">
    <property type="entry name" value="Class_II_FBP_aldolase"/>
</dbReference>
<comment type="cofactor">
    <cofactor evidence="1">
        <name>Zn(2+)</name>
        <dbReference type="ChEBI" id="CHEBI:29105"/>
    </cofactor>
</comment>
<sequence length="454" mass="50565">MIVKGDRVEVVDLDKLQSRGIDLLARSATFGTEPVKAYARWMIWEIGQALGARPASIHEFYMARARNAWCDRTVPAMNIRFTAYDTTRAALRAAKKTNASAIIFEIARSEMSYCDLPPAEYSAMVIAAAIKEGYFHPLFIQGDHFQVKAAKYKTDPEGALQEVKDLIKEAIPAGFWNIDIDTSTLVTLEPPTLDEQQRHNYTRSAELTKFVRDLEPKGVTISLGGEIGEVGEKNSTPEELDAYMEGYKKTLAQLGDYVGLSKVSVQTGTSHGGIVLPDGTIAKVAVDFDTLAVLGERARYHGAGGAVQHGASTLPEDYFNKFPEVQTLEIHLATGFMNLFLDHPAFPARLTEQIHKFLDVASADERKPNMTDAQFYYKTRKKAMGPFKPELWALPPESKEAIYQALEDQFAFFYRKLNVVDTRELIDRFVTVVEYHQPKPASIRAAGDDLGLAD</sequence>
<dbReference type="AlphaFoldDB" id="A0A7C1JPY0"/>
<evidence type="ECO:0000256" key="1">
    <source>
        <dbReference type="ARBA" id="ARBA00001947"/>
    </source>
</evidence>
<dbReference type="PANTHER" id="PTHR30304">
    <property type="entry name" value="D-TAGATOSE-1,6-BISPHOSPHATE ALDOLASE"/>
    <property type="match status" value="1"/>
</dbReference>
<dbReference type="GO" id="GO:0016832">
    <property type="term" value="F:aldehyde-lyase activity"/>
    <property type="evidence" value="ECO:0007669"/>
    <property type="project" value="InterPro"/>
</dbReference>
<protein>
    <submittedName>
        <fullName evidence="2">Aldolase</fullName>
    </submittedName>
</protein>
<organism evidence="2">
    <name type="scientific">Caldilinea aerophila</name>
    <dbReference type="NCBI Taxonomy" id="133453"/>
    <lineage>
        <taxon>Bacteria</taxon>
        <taxon>Bacillati</taxon>
        <taxon>Chloroflexota</taxon>
        <taxon>Caldilineae</taxon>
        <taxon>Caldilineales</taxon>
        <taxon>Caldilineaceae</taxon>
        <taxon>Caldilinea</taxon>
    </lineage>
</organism>
<proteinExistence type="predicted"/>
<dbReference type="EMBL" id="DSMG01000099">
    <property type="protein sequence ID" value="HDX31725.1"/>
    <property type="molecule type" value="Genomic_DNA"/>
</dbReference>
<reference evidence="2" key="1">
    <citation type="journal article" date="2020" name="mSystems">
        <title>Genome- and Community-Level Interaction Insights into Carbon Utilization and Element Cycling Functions of Hydrothermarchaeota in Hydrothermal Sediment.</title>
        <authorList>
            <person name="Zhou Z."/>
            <person name="Liu Y."/>
            <person name="Xu W."/>
            <person name="Pan J."/>
            <person name="Luo Z.H."/>
            <person name="Li M."/>
        </authorList>
    </citation>
    <scope>NUCLEOTIDE SEQUENCE [LARGE SCALE GENOMIC DNA]</scope>
    <source>
        <strain evidence="2">SpSt-289</strain>
    </source>
</reference>
<evidence type="ECO:0000313" key="2">
    <source>
        <dbReference type="EMBL" id="HDX31725.1"/>
    </source>
</evidence>
<accession>A0A7C1JPY0</accession>
<dbReference type="Gene3D" id="3.20.20.70">
    <property type="entry name" value="Aldolase class I"/>
    <property type="match status" value="1"/>
</dbReference>
<dbReference type="InterPro" id="IPR000771">
    <property type="entry name" value="FBA_II"/>
</dbReference>
<gene>
    <name evidence="2" type="ORF">ENQ20_09575</name>
</gene>
<dbReference type="PANTHER" id="PTHR30304:SF0">
    <property type="entry name" value="D-TAGATOSE-1,6-BISPHOSPHATE ALDOLASE SUBUNIT GATY-RELATED"/>
    <property type="match status" value="1"/>
</dbReference>
<dbReference type="GO" id="GO:0005975">
    <property type="term" value="P:carbohydrate metabolic process"/>
    <property type="evidence" value="ECO:0007669"/>
    <property type="project" value="InterPro"/>
</dbReference>
<name>A0A7C1JPY0_9CHLR</name>
<dbReference type="InterPro" id="IPR013785">
    <property type="entry name" value="Aldolase_TIM"/>
</dbReference>
<dbReference type="SUPFAM" id="SSF51569">
    <property type="entry name" value="Aldolase"/>
    <property type="match status" value="1"/>
</dbReference>